<feature type="transmembrane region" description="Helical" evidence="1">
    <location>
        <begin position="63"/>
        <end position="83"/>
    </location>
</feature>
<feature type="signal peptide" evidence="2">
    <location>
        <begin position="1"/>
        <end position="16"/>
    </location>
</feature>
<keyword evidence="4" id="KW-1185">Reference proteome</keyword>
<feature type="chain" id="PRO_5020674324" description="C2H2-type domain-containing protein" evidence="2">
    <location>
        <begin position="17"/>
        <end position="86"/>
    </location>
</feature>
<evidence type="ECO:0000256" key="2">
    <source>
        <dbReference type="SAM" id="SignalP"/>
    </source>
</evidence>
<evidence type="ECO:0008006" key="5">
    <source>
        <dbReference type="Google" id="ProtNLM"/>
    </source>
</evidence>
<dbReference type="Gramene" id="TKW40965">
    <property type="protein sequence ID" value="TKW40965"/>
    <property type="gene ID" value="SEVIR_1G282050v2"/>
</dbReference>
<accession>A0A4U6WFK2</accession>
<keyword evidence="2" id="KW-0732">Signal</keyword>
<dbReference type="Proteomes" id="UP000298652">
    <property type="component" value="Chromosome 1"/>
</dbReference>
<proteinExistence type="predicted"/>
<dbReference type="AlphaFoldDB" id="A0A4U6WFK2"/>
<name>A0A4U6WFK2_SETVI</name>
<keyword evidence="1" id="KW-0472">Membrane</keyword>
<reference evidence="3" key="1">
    <citation type="submission" date="2019-03" db="EMBL/GenBank/DDBJ databases">
        <title>WGS assembly of Setaria viridis.</title>
        <authorList>
            <person name="Huang P."/>
            <person name="Jenkins J."/>
            <person name="Grimwood J."/>
            <person name="Barry K."/>
            <person name="Healey A."/>
            <person name="Mamidi S."/>
            <person name="Sreedasyam A."/>
            <person name="Shu S."/>
            <person name="Feldman M."/>
            <person name="Wu J."/>
            <person name="Yu Y."/>
            <person name="Chen C."/>
            <person name="Johnson J."/>
            <person name="Rokhsar D."/>
            <person name="Baxter I."/>
            <person name="Schmutz J."/>
            <person name="Brutnell T."/>
            <person name="Kellogg E."/>
        </authorList>
    </citation>
    <scope>NUCLEOTIDE SEQUENCE [LARGE SCALE GENOMIC DNA]</scope>
</reference>
<gene>
    <name evidence="3" type="ORF">SEVIR_1G282050v2</name>
</gene>
<organism evidence="3 4">
    <name type="scientific">Setaria viridis</name>
    <name type="common">Green bristlegrass</name>
    <name type="synonym">Setaria italica subsp. viridis</name>
    <dbReference type="NCBI Taxonomy" id="4556"/>
    <lineage>
        <taxon>Eukaryota</taxon>
        <taxon>Viridiplantae</taxon>
        <taxon>Streptophyta</taxon>
        <taxon>Embryophyta</taxon>
        <taxon>Tracheophyta</taxon>
        <taxon>Spermatophyta</taxon>
        <taxon>Magnoliopsida</taxon>
        <taxon>Liliopsida</taxon>
        <taxon>Poales</taxon>
        <taxon>Poaceae</taxon>
        <taxon>PACMAD clade</taxon>
        <taxon>Panicoideae</taxon>
        <taxon>Panicodae</taxon>
        <taxon>Paniceae</taxon>
        <taxon>Cenchrinae</taxon>
        <taxon>Setaria</taxon>
    </lineage>
</organism>
<sequence length="86" mass="9890">MHVNGHLLWTCPVCHACVTCVSVTMEAHQQKHKAYGTPGVHGDSSNVILKHSFKATIMRARRVYLSPLFLSFFLSFFFSPWSIMYW</sequence>
<keyword evidence="1" id="KW-1133">Transmembrane helix</keyword>
<evidence type="ECO:0000256" key="1">
    <source>
        <dbReference type="SAM" id="Phobius"/>
    </source>
</evidence>
<evidence type="ECO:0000313" key="4">
    <source>
        <dbReference type="Proteomes" id="UP000298652"/>
    </source>
</evidence>
<dbReference type="EMBL" id="CM016552">
    <property type="protein sequence ID" value="TKW40965.1"/>
    <property type="molecule type" value="Genomic_DNA"/>
</dbReference>
<protein>
    <recommendedName>
        <fullName evidence="5">C2H2-type domain-containing protein</fullName>
    </recommendedName>
</protein>
<evidence type="ECO:0000313" key="3">
    <source>
        <dbReference type="EMBL" id="TKW40965.1"/>
    </source>
</evidence>
<keyword evidence="1" id="KW-0812">Transmembrane</keyword>